<protein>
    <submittedName>
        <fullName evidence="1">Uncharacterized protein</fullName>
    </submittedName>
</protein>
<evidence type="ECO:0000313" key="1">
    <source>
        <dbReference type="EMBL" id="KAL2830884.1"/>
    </source>
</evidence>
<dbReference type="EMBL" id="JBFXLS010000011">
    <property type="protein sequence ID" value="KAL2830884.1"/>
    <property type="molecule type" value="Genomic_DNA"/>
</dbReference>
<dbReference type="Proteomes" id="UP001610335">
    <property type="component" value="Unassembled WGS sequence"/>
</dbReference>
<comment type="caution">
    <text evidence="1">The sequence shown here is derived from an EMBL/GenBank/DDBJ whole genome shotgun (WGS) entry which is preliminary data.</text>
</comment>
<keyword evidence="2" id="KW-1185">Reference proteome</keyword>
<organism evidence="1 2">
    <name type="scientific">Aspergillus cavernicola</name>
    <dbReference type="NCBI Taxonomy" id="176166"/>
    <lineage>
        <taxon>Eukaryota</taxon>
        <taxon>Fungi</taxon>
        <taxon>Dikarya</taxon>
        <taxon>Ascomycota</taxon>
        <taxon>Pezizomycotina</taxon>
        <taxon>Eurotiomycetes</taxon>
        <taxon>Eurotiomycetidae</taxon>
        <taxon>Eurotiales</taxon>
        <taxon>Aspergillaceae</taxon>
        <taxon>Aspergillus</taxon>
        <taxon>Aspergillus subgen. Nidulantes</taxon>
    </lineage>
</organism>
<accession>A0ABR4IT26</accession>
<sequence>MSDLPLVTLSEFSVLEKRAKMSDPYAFEDLLDNAPQLYLGMTDLYNGLPSHWVLMLVKPGEENCIMIDVDGGYPPSTYKVRIDPDKRFDTGGIATRHRLVTTRAFDEAAFRDAAVSVPPQHCQRYVLAIVRKLEAKGMVRAGTADGFTPMLEPGIFEGPVREVSEEEYSKLERLFGWEGAQNELLVIQGKRK</sequence>
<gene>
    <name evidence="1" type="ORF">BDW59DRAFT_158319</name>
</gene>
<evidence type="ECO:0000313" key="2">
    <source>
        <dbReference type="Proteomes" id="UP001610335"/>
    </source>
</evidence>
<name>A0ABR4IT26_9EURO</name>
<proteinExistence type="predicted"/>
<reference evidence="1 2" key="1">
    <citation type="submission" date="2024-07" db="EMBL/GenBank/DDBJ databases">
        <title>Section-level genome sequencing and comparative genomics of Aspergillus sections Usti and Cavernicolus.</title>
        <authorList>
            <consortium name="Lawrence Berkeley National Laboratory"/>
            <person name="Nybo J.L."/>
            <person name="Vesth T.C."/>
            <person name="Theobald S."/>
            <person name="Frisvad J.C."/>
            <person name="Larsen T.O."/>
            <person name="Kjaerboelling I."/>
            <person name="Rothschild-Mancinelli K."/>
            <person name="Lyhne E.K."/>
            <person name="Kogle M.E."/>
            <person name="Barry K."/>
            <person name="Clum A."/>
            <person name="Na H."/>
            <person name="Ledsgaard L."/>
            <person name="Lin J."/>
            <person name="Lipzen A."/>
            <person name="Kuo A."/>
            <person name="Riley R."/>
            <person name="Mondo S."/>
            <person name="LaButti K."/>
            <person name="Haridas S."/>
            <person name="Pangalinan J."/>
            <person name="Salamov A.A."/>
            <person name="Simmons B.A."/>
            <person name="Magnuson J.K."/>
            <person name="Chen J."/>
            <person name="Drula E."/>
            <person name="Henrissat B."/>
            <person name="Wiebenga A."/>
            <person name="Lubbers R.J."/>
            <person name="Gomes A.C."/>
            <person name="Makela M.R."/>
            <person name="Stajich J."/>
            <person name="Grigoriev I.V."/>
            <person name="Mortensen U.H."/>
            <person name="De vries R.P."/>
            <person name="Baker S.E."/>
            <person name="Andersen M.R."/>
        </authorList>
    </citation>
    <scope>NUCLEOTIDE SEQUENCE [LARGE SCALE GENOMIC DNA]</scope>
    <source>
        <strain evidence="1 2">CBS 600.67</strain>
    </source>
</reference>